<protein>
    <submittedName>
        <fullName evidence="1">Uncharacterized protein</fullName>
    </submittedName>
</protein>
<dbReference type="Proteomes" id="UP000316621">
    <property type="component" value="Chromosome 7"/>
</dbReference>
<dbReference type="Gramene" id="RZC72045">
    <property type="protein sequence ID" value="RZC72045"/>
    <property type="gene ID" value="C5167_035197"/>
</dbReference>
<dbReference type="AlphaFoldDB" id="A0A4Y7KJI1"/>
<organism evidence="1 2">
    <name type="scientific">Papaver somniferum</name>
    <name type="common">Opium poppy</name>
    <dbReference type="NCBI Taxonomy" id="3469"/>
    <lineage>
        <taxon>Eukaryota</taxon>
        <taxon>Viridiplantae</taxon>
        <taxon>Streptophyta</taxon>
        <taxon>Embryophyta</taxon>
        <taxon>Tracheophyta</taxon>
        <taxon>Spermatophyta</taxon>
        <taxon>Magnoliopsida</taxon>
        <taxon>Ranunculales</taxon>
        <taxon>Papaveraceae</taxon>
        <taxon>Papaveroideae</taxon>
        <taxon>Papaver</taxon>
    </lineage>
</organism>
<proteinExistence type="predicted"/>
<gene>
    <name evidence="1" type="ORF">C5167_035197</name>
</gene>
<dbReference type="EMBL" id="CM010721">
    <property type="protein sequence ID" value="RZC72045.1"/>
    <property type="molecule type" value="Genomic_DNA"/>
</dbReference>
<name>A0A4Y7KJI1_PAPSO</name>
<evidence type="ECO:0000313" key="1">
    <source>
        <dbReference type="EMBL" id="RZC72045.1"/>
    </source>
</evidence>
<sequence length="49" mass="5795">MKIRDGFMISSGQPVNDYIDFFVICLLNSRPNTRISHIFWTIADEKKIY</sequence>
<keyword evidence="2" id="KW-1185">Reference proteome</keyword>
<evidence type="ECO:0000313" key="2">
    <source>
        <dbReference type="Proteomes" id="UP000316621"/>
    </source>
</evidence>
<accession>A0A4Y7KJI1</accession>
<reference evidence="1 2" key="1">
    <citation type="journal article" date="2018" name="Science">
        <title>The opium poppy genome and morphinan production.</title>
        <authorList>
            <person name="Guo L."/>
            <person name="Winzer T."/>
            <person name="Yang X."/>
            <person name="Li Y."/>
            <person name="Ning Z."/>
            <person name="He Z."/>
            <person name="Teodor R."/>
            <person name="Lu Y."/>
            <person name="Bowser T.A."/>
            <person name="Graham I.A."/>
            <person name="Ye K."/>
        </authorList>
    </citation>
    <scope>NUCLEOTIDE SEQUENCE [LARGE SCALE GENOMIC DNA]</scope>
    <source>
        <strain evidence="2">cv. HN1</strain>
        <tissue evidence="1">Leaves</tissue>
    </source>
</reference>